<gene>
    <name evidence="2" type="ORF">F3D60_20520</name>
</gene>
<dbReference type="AlphaFoldDB" id="A0A641S4E6"/>
<protein>
    <submittedName>
        <fullName evidence="2">Uncharacterized protein</fullName>
    </submittedName>
</protein>
<dbReference type="EMBL" id="VWKO01000180">
    <property type="protein sequence ID" value="KAA4025847.1"/>
    <property type="molecule type" value="Genomic_DNA"/>
</dbReference>
<comment type="caution">
    <text evidence="2">The sequence shown here is derived from an EMBL/GenBank/DDBJ whole genome shotgun (WGS) entry which is preliminary data.</text>
</comment>
<accession>A0A641S4E6</accession>
<name>A0A641S4E6_BACOV</name>
<feature type="compositionally biased region" description="Basic and acidic residues" evidence="1">
    <location>
        <begin position="1"/>
        <end position="17"/>
    </location>
</feature>
<feature type="non-terminal residue" evidence="2">
    <location>
        <position position="421"/>
    </location>
</feature>
<organism evidence="2">
    <name type="scientific">Bacteroides ovatus</name>
    <dbReference type="NCBI Taxonomy" id="28116"/>
    <lineage>
        <taxon>Bacteria</taxon>
        <taxon>Pseudomonadati</taxon>
        <taxon>Bacteroidota</taxon>
        <taxon>Bacteroidia</taxon>
        <taxon>Bacteroidales</taxon>
        <taxon>Bacteroidaceae</taxon>
        <taxon>Bacteroides</taxon>
    </lineage>
</organism>
<feature type="region of interest" description="Disordered" evidence="1">
    <location>
        <begin position="1"/>
        <end position="31"/>
    </location>
</feature>
<proteinExistence type="predicted"/>
<evidence type="ECO:0000256" key="1">
    <source>
        <dbReference type="SAM" id="MobiDB-lite"/>
    </source>
</evidence>
<reference evidence="2" key="1">
    <citation type="journal article" date="2019" name="Nat. Med.">
        <title>A library of human gut bacterial isolates paired with longitudinal multiomics data enables mechanistic microbiome research.</title>
        <authorList>
            <person name="Poyet M."/>
            <person name="Groussin M."/>
            <person name="Gibbons S.M."/>
            <person name="Avila-Pacheco J."/>
            <person name="Jiang X."/>
            <person name="Kearney S.M."/>
            <person name="Perrotta A.R."/>
            <person name="Berdy B."/>
            <person name="Zhao S."/>
            <person name="Lieberman T.D."/>
            <person name="Swanson P.K."/>
            <person name="Smith M."/>
            <person name="Roesemann S."/>
            <person name="Alexander J.E."/>
            <person name="Rich S.A."/>
            <person name="Livny J."/>
            <person name="Vlamakis H."/>
            <person name="Clish C."/>
            <person name="Bullock K."/>
            <person name="Deik A."/>
            <person name="Scott J."/>
            <person name="Pierce K.A."/>
            <person name="Xavier R.J."/>
            <person name="Alm E.J."/>
        </authorList>
    </citation>
    <scope>NUCLEOTIDE SEQUENCE</scope>
    <source>
        <strain evidence="2">BIOML-A147</strain>
    </source>
</reference>
<evidence type="ECO:0000313" key="2">
    <source>
        <dbReference type="EMBL" id="KAA4025847.1"/>
    </source>
</evidence>
<sequence length="421" mass="47105">MAKKFRTDEIPAGKFTEDWGGNKNNTTPAAPDETNLLPYSGEAVQKFIKSYLQDHENNKIGHIPPMTKDPDGFYHIRAFANKNTYNEWLADPDENQALKLLDITIPISDEQGVMNIVELTTASNQTNYVSIDGSIVLKMRFTSQTYNPVTGKYANTYEDGTMTIQRRASASDSWRTIGTMAIKSVEAESDTYTDVDISGLLNSGTCQLRIIVTGDQTQSTTTYVVFQSVTKTELKLTFRNEWQQPITGATMSLLYTYTGAVAKTLNLKISGEGGVRSVQYAVGKVEYTETPNQFDVTDTEGDSVKVMSHGIHEIEAWLSVDGTDVESEHIVSQVMVVSDPDNKTPYIMLNQIVKSLVNWTSVQFFQWAIYNPGSDVLPVTFKLTDIQEVENYLSYTEQQDQNGVVYTFGNMIEIESKETNF</sequence>